<sequence length="87" mass="9581">MSQNILLVIRADIKALDDKVTALQQQVEDVRTNLPDTTELNTKLDAQAQSLDTISTTVNDIHNTLNPDLPEIPILPVVPGLRVKAKK</sequence>
<dbReference type="GO" id="GO:0039679">
    <property type="term" value="C:viral occlusion body"/>
    <property type="evidence" value="ECO:0007669"/>
    <property type="project" value="InterPro"/>
</dbReference>
<dbReference type="KEGG" id="vg:5176487"/>
<evidence type="ECO:0000313" key="2">
    <source>
        <dbReference type="EMBL" id="AGS47883.1"/>
    </source>
</evidence>
<evidence type="ECO:0000313" key="3">
    <source>
        <dbReference type="EMBL" id="QWV59605.1"/>
    </source>
</evidence>
<dbReference type="RefSeq" id="YP_874212.1">
    <property type="nucleotide sequence ID" value="NC_008586.1"/>
</dbReference>
<name>A0EYS2_9ABAC</name>
<accession>A0EYS2</accession>
<organism evidence="1 4">
    <name type="scientific">Ectropis obliqua nucleopolyhedrovirus</name>
    <dbReference type="NCBI Taxonomy" id="59376"/>
    <lineage>
        <taxon>Viruses</taxon>
        <taxon>Viruses incertae sedis</taxon>
        <taxon>Naldaviricetes</taxon>
        <taxon>Lefavirales</taxon>
        <taxon>Baculoviridae</taxon>
        <taxon>Alphabaculovirus</taxon>
        <taxon>Alphabaculovirus ecobliquae</taxon>
    </lineage>
</organism>
<dbReference type="Pfam" id="PF05531">
    <property type="entry name" value="NPV_P10"/>
    <property type="match status" value="1"/>
</dbReference>
<keyword evidence="4" id="KW-1185">Reference proteome</keyword>
<dbReference type="EMBL" id="DQ837165">
    <property type="protein sequence ID" value="ABI35703.1"/>
    <property type="molecule type" value="Genomic_DNA"/>
</dbReference>
<reference evidence="1" key="2">
    <citation type="submission" date="2006-07" db="EMBL/GenBank/DDBJ databases">
        <authorList>
            <person name="Zhang C.-X."/>
            <person name="Yang Z.-N."/>
            <person name="Ma X.-C."/>
            <person name="Xiao Q."/>
        </authorList>
    </citation>
    <scope>NUCLEOTIDE SEQUENCE</scope>
    <source>
        <strain evidence="1">A1</strain>
    </source>
</reference>
<dbReference type="InterPro" id="IPR008702">
    <property type="entry name" value="NPV_P10"/>
</dbReference>
<reference evidence="2" key="4">
    <citation type="submission" date="2013-04" db="EMBL/GenBank/DDBJ databases">
        <authorList>
            <person name="Chen J."/>
            <person name="Hu Y."/>
            <person name="Yin Y."/>
            <person name="Wang B."/>
            <person name="Zhu Y."/>
        </authorList>
    </citation>
    <scope>NUCLEOTIDE SEQUENCE</scope>
    <source>
        <strain evidence="2">Unioasis 1</strain>
    </source>
</reference>
<evidence type="ECO:0000313" key="4">
    <source>
        <dbReference type="Proteomes" id="UP000214344"/>
    </source>
</evidence>
<gene>
    <name evidence="3" type="ORF">QF4000019</name>
    <name evidence="2" type="ORF">wdlz-06GM30</name>
</gene>
<dbReference type="EMBL" id="KC960018">
    <property type="protein sequence ID" value="AGS47883.1"/>
    <property type="molecule type" value="Genomic_DNA"/>
</dbReference>
<reference evidence="3" key="5">
    <citation type="submission" date="2021-06" db="EMBL/GenBank/DDBJ databases">
        <authorList>
            <person name="Xiao Q."/>
            <person name="Zhang X.X."/>
            <person name="Tang M.J."/>
        </authorList>
    </citation>
    <scope>NUCLEOTIDE SEQUENCE</scope>
    <source>
        <strain evidence="3">QF4</strain>
    </source>
</reference>
<proteinExistence type="predicted"/>
<reference evidence="1 4" key="3">
    <citation type="journal article" date="2007" name="Virology">
        <title>Genome sequence and organization of a nucleopolyhedrovirus that infects the tea looper caterpillar, Ectropis obliqua.</title>
        <authorList>
            <person name="Ma X.C."/>
            <person name="Shang J.Y."/>
            <person name="Yang Z.N."/>
            <person name="Bao Y.Y."/>
            <person name="Xiao Q."/>
            <person name="Zhang C.X."/>
        </authorList>
    </citation>
    <scope>NUCLEOTIDE SEQUENCE [LARGE SCALE GENOMIC DNA]</scope>
    <source>
        <strain evidence="1 4">A1</strain>
    </source>
</reference>
<dbReference type="EMBL" id="MZ394738">
    <property type="protein sequence ID" value="QWV59605.1"/>
    <property type="molecule type" value="Genomic_DNA"/>
</dbReference>
<dbReference type="OrthoDB" id="26023at10239"/>
<evidence type="ECO:0000313" key="1">
    <source>
        <dbReference type="EMBL" id="ABI35703.1"/>
    </source>
</evidence>
<reference evidence="1 4" key="1">
    <citation type="journal article" date="2006" name="J. Microbiol.">
        <title>Morphological, phylogenetic and biological characteristics of Ectropis obliqua single-nucleocapsid nucleopolyhedrovirus.</title>
        <authorList>
            <person name="Ma X.C."/>
            <person name="Xu H.J."/>
            <person name="Tang M.J."/>
            <person name="Xiao Q."/>
            <person name="Hong J."/>
            <person name="Zhang C.X."/>
        </authorList>
    </citation>
    <scope>NUCLEOTIDE SEQUENCE [LARGE SCALE GENOMIC DNA]</scope>
    <source>
        <strain evidence="1 4">A1</strain>
    </source>
</reference>
<dbReference type="Proteomes" id="UP000214344">
    <property type="component" value="Segment"/>
</dbReference>
<protein>
    <submittedName>
        <fullName evidence="1 2">p10</fullName>
    </submittedName>
</protein>